<feature type="transmembrane region" description="Helical" evidence="2">
    <location>
        <begin position="42"/>
        <end position="59"/>
    </location>
</feature>
<evidence type="ECO:0000259" key="3">
    <source>
        <dbReference type="SMART" id="SM00460"/>
    </source>
</evidence>
<keyword evidence="5" id="KW-1185">Reference proteome</keyword>
<feature type="compositionally biased region" description="Low complexity" evidence="1">
    <location>
        <begin position="583"/>
        <end position="597"/>
    </location>
</feature>
<dbReference type="Proteomes" id="UP000756387">
    <property type="component" value="Unassembled WGS sequence"/>
</dbReference>
<organism evidence="4 5">
    <name type="scientific">Nocardioides malaquae</name>
    <dbReference type="NCBI Taxonomy" id="2773426"/>
    <lineage>
        <taxon>Bacteria</taxon>
        <taxon>Bacillati</taxon>
        <taxon>Actinomycetota</taxon>
        <taxon>Actinomycetes</taxon>
        <taxon>Propionibacteriales</taxon>
        <taxon>Nocardioidaceae</taxon>
        <taxon>Nocardioides</taxon>
    </lineage>
</organism>
<feature type="transmembrane region" description="Helical" evidence="2">
    <location>
        <begin position="66"/>
        <end position="87"/>
    </location>
</feature>
<dbReference type="InterPro" id="IPR002931">
    <property type="entry name" value="Transglutaminase-like"/>
</dbReference>
<name>A0ABR9RNU3_9ACTN</name>
<comment type="caution">
    <text evidence="4">The sequence shown here is derived from an EMBL/GenBank/DDBJ whole genome shotgun (WGS) entry which is preliminary data.</text>
</comment>
<dbReference type="RefSeq" id="WP_193636562.1">
    <property type="nucleotide sequence ID" value="NZ_JADCSA010000001.1"/>
</dbReference>
<keyword evidence="2" id="KW-0812">Transmembrane</keyword>
<dbReference type="Pfam" id="PF11992">
    <property type="entry name" value="TgpA_N"/>
    <property type="match status" value="1"/>
</dbReference>
<dbReference type="SMART" id="SM00460">
    <property type="entry name" value="TGc"/>
    <property type="match status" value="1"/>
</dbReference>
<dbReference type="Pfam" id="PF01841">
    <property type="entry name" value="Transglut_core"/>
    <property type="match status" value="1"/>
</dbReference>
<evidence type="ECO:0000313" key="5">
    <source>
        <dbReference type="Proteomes" id="UP000756387"/>
    </source>
</evidence>
<evidence type="ECO:0000256" key="2">
    <source>
        <dbReference type="SAM" id="Phobius"/>
    </source>
</evidence>
<dbReference type="EMBL" id="JADCSA010000001">
    <property type="protein sequence ID" value="MBE7323239.1"/>
    <property type="molecule type" value="Genomic_DNA"/>
</dbReference>
<sequence>MSAGVVSYPRALLAGLVAGLTAWACMLAWSPLLERPDHELPLLLVAVVVGVTGGTARWARVPGLGVLLLHFLLTGAVVLVLTTGTQWSEFWVVLSESTTSARTYAAPVPPDVPPVWPLFLVVGAVSAVVVDLLALSWRRVALSALVVLALHLVPANLAVEVRWWVFCLVAAGFLTLLHLDADDLVLRWGSLHARRRESTGAAATLEPVAARAPRAGAQRAGAQRAGVRGVVPAVRIGVVAVVLAMGLGSVLTALVPDSPIRPWTPGAGSTGAVSLTSPLVDMRRDLDRGADISLLTVDSPRRPTYLRHAVLPEFDGTEWSAGERSAVALPRDGSELPLVGVDPLLKRTERELVLTASYALRSRWLPLMPLTSGVEVSGDWRWDRQTTDVASYDTDLTTAGETWTTTGVDLEYNRAMLEEAPSGVGEVPSVFSSLPEDLPRSVRTWAREVTADETNRFDQALALQDWFRSEFDYSLDQVETVDNEALAEFLSPEGRVGYCEQFAAAMAVMARTLDIPSRVAVGFLEPRRVGVTQWEFSSHDLHAWPELYFPGSGWVRFEPTPASRAPGVPDYTEEQEPAPTTPSPSASESAEPTTAPTRAPDRQEPTPTTAADDTDDGGVEWGTVLRWTAALTLLAVVVVTPRWLRRRRRAGRLAVAEVEELWEELRDSAVDLGHTWPTGRSPRATGAVVAEWLGAEDDGGGSTLSGTGAAEQLERLVVGVEEQRFARPGSGGVMTAATTGSEHDLRALVEALSARRGRLDRWRAEWWPRSLMRRPRS</sequence>
<dbReference type="SUPFAM" id="SSF54001">
    <property type="entry name" value="Cysteine proteinases"/>
    <property type="match status" value="1"/>
</dbReference>
<evidence type="ECO:0000313" key="4">
    <source>
        <dbReference type="EMBL" id="MBE7323239.1"/>
    </source>
</evidence>
<feature type="transmembrane region" description="Helical" evidence="2">
    <location>
        <begin position="115"/>
        <end position="133"/>
    </location>
</feature>
<accession>A0ABR9RNU3</accession>
<feature type="region of interest" description="Disordered" evidence="1">
    <location>
        <begin position="560"/>
        <end position="618"/>
    </location>
</feature>
<dbReference type="PANTHER" id="PTHR42736">
    <property type="entry name" value="PROTEIN-GLUTAMINE GAMMA-GLUTAMYLTRANSFERASE"/>
    <property type="match status" value="1"/>
</dbReference>
<keyword evidence="2" id="KW-0472">Membrane</keyword>
<dbReference type="PANTHER" id="PTHR42736:SF1">
    <property type="entry name" value="PROTEIN-GLUTAMINE GAMMA-GLUTAMYLTRANSFERASE"/>
    <property type="match status" value="1"/>
</dbReference>
<proteinExistence type="predicted"/>
<evidence type="ECO:0000256" key="1">
    <source>
        <dbReference type="SAM" id="MobiDB-lite"/>
    </source>
</evidence>
<gene>
    <name evidence="4" type="ORF">IEQ44_01055</name>
</gene>
<dbReference type="InterPro" id="IPR052901">
    <property type="entry name" value="Bact_TGase-like"/>
</dbReference>
<reference evidence="4 5" key="1">
    <citation type="submission" date="2020-10" db="EMBL/GenBank/DDBJ databases">
        <title>Nocardioides sp. isolated from sludge.</title>
        <authorList>
            <person name="Zhang X."/>
        </authorList>
    </citation>
    <scope>NUCLEOTIDE SEQUENCE [LARGE SCALE GENOMIC DNA]</scope>
    <source>
        <strain evidence="4 5">Y6</strain>
    </source>
</reference>
<feature type="transmembrane region" description="Helical" evidence="2">
    <location>
        <begin position="140"/>
        <end position="157"/>
    </location>
</feature>
<keyword evidence="2" id="KW-1133">Transmembrane helix</keyword>
<dbReference type="InterPro" id="IPR038765">
    <property type="entry name" value="Papain-like_cys_pep_sf"/>
</dbReference>
<feature type="domain" description="Transglutaminase-like" evidence="3">
    <location>
        <begin position="491"/>
        <end position="561"/>
    </location>
</feature>
<protein>
    <submittedName>
        <fullName evidence="4">Transglutaminase domain-containing protein</fullName>
    </submittedName>
</protein>
<feature type="transmembrane region" description="Helical" evidence="2">
    <location>
        <begin position="12"/>
        <end position="30"/>
    </location>
</feature>
<dbReference type="Gene3D" id="3.10.620.30">
    <property type="match status" value="1"/>
</dbReference>
<dbReference type="InterPro" id="IPR021878">
    <property type="entry name" value="TgpA_N"/>
</dbReference>